<reference evidence="1 2" key="1">
    <citation type="submission" date="2016-10" db="EMBL/GenBank/DDBJ databases">
        <authorList>
            <person name="Varghese N."/>
            <person name="Submissions S."/>
        </authorList>
    </citation>
    <scope>NUCLEOTIDE SEQUENCE [LARGE SCALE GENOMIC DNA]</scope>
    <source>
        <strain evidence="1 2">WC1T17</strain>
    </source>
</reference>
<dbReference type="SUPFAM" id="SSF46785">
    <property type="entry name" value="Winged helix' DNA-binding domain"/>
    <property type="match status" value="1"/>
</dbReference>
<gene>
    <name evidence="1" type="ORF">SAMN05216431_102137</name>
</gene>
<name>A0ABY1A9R5_9LACO</name>
<organism evidence="1 2">
    <name type="scientific">Ligilactobacillus ruminis</name>
    <dbReference type="NCBI Taxonomy" id="1623"/>
    <lineage>
        <taxon>Bacteria</taxon>
        <taxon>Bacillati</taxon>
        <taxon>Bacillota</taxon>
        <taxon>Bacilli</taxon>
        <taxon>Lactobacillales</taxon>
        <taxon>Lactobacillaceae</taxon>
        <taxon>Ligilactobacillus</taxon>
    </lineage>
</organism>
<proteinExistence type="predicted"/>
<dbReference type="Proteomes" id="UP000182089">
    <property type="component" value="Unassembled WGS sequence"/>
</dbReference>
<dbReference type="InterPro" id="IPR036390">
    <property type="entry name" value="WH_DNA-bd_sf"/>
</dbReference>
<dbReference type="Gene3D" id="1.10.10.10">
    <property type="entry name" value="Winged helix-like DNA-binding domain superfamily/Winged helix DNA-binding domain"/>
    <property type="match status" value="1"/>
</dbReference>
<protein>
    <submittedName>
        <fullName evidence="1">YjcQ protein</fullName>
    </submittedName>
</protein>
<dbReference type="EMBL" id="FOCC01000002">
    <property type="protein sequence ID" value="SEM41454.1"/>
    <property type="molecule type" value="Genomic_DNA"/>
</dbReference>
<comment type="caution">
    <text evidence="1">The sequence shown here is derived from an EMBL/GenBank/DDBJ whole genome shotgun (WGS) entry which is preliminary data.</text>
</comment>
<accession>A0ABY1A9R5</accession>
<sequence>MLTDDGYIKGLTVNQTKSGTVVGGINQLAVTSSGLQYLAENSMMKKAYKIFKEFRDWTPII</sequence>
<dbReference type="InterPro" id="IPR018597">
    <property type="entry name" value="Phage_Tuc2009_YjcQ"/>
</dbReference>
<dbReference type="InterPro" id="IPR036388">
    <property type="entry name" value="WH-like_DNA-bd_sf"/>
</dbReference>
<dbReference type="Pfam" id="PF09639">
    <property type="entry name" value="YjcQ"/>
    <property type="match status" value="1"/>
</dbReference>
<evidence type="ECO:0000313" key="1">
    <source>
        <dbReference type="EMBL" id="SEM41454.1"/>
    </source>
</evidence>
<evidence type="ECO:0000313" key="2">
    <source>
        <dbReference type="Proteomes" id="UP000182089"/>
    </source>
</evidence>